<dbReference type="EMBL" id="WIXI01000036">
    <property type="protein sequence ID" value="MQY45700.1"/>
    <property type="molecule type" value="Genomic_DNA"/>
</dbReference>
<dbReference type="InterPro" id="IPR007621">
    <property type="entry name" value="TPM_dom"/>
</dbReference>
<gene>
    <name evidence="3" type="ORF">GAO09_06450</name>
</gene>
<keyword evidence="4" id="KW-1185">Reference proteome</keyword>
<feature type="compositionally biased region" description="Polar residues" evidence="1">
    <location>
        <begin position="330"/>
        <end position="342"/>
    </location>
</feature>
<evidence type="ECO:0000313" key="4">
    <source>
        <dbReference type="Proteomes" id="UP000435138"/>
    </source>
</evidence>
<proteinExistence type="predicted"/>
<organism evidence="3 4">
    <name type="scientific">Endobacterium cereale</name>
    <dbReference type="NCBI Taxonomy" id="2663029"/>
    <lineage>
        <taxon>Bacteria</taxon>
        <taxon>Pseudomonadati</taxon>
        <taxon>Pseudomonadota</taxon>
        <taxon>Alphaproteobacteria</taxon>
        <taxon>Hyphomicrobiales</taxon>
        <taxon>Rhizobiaceae</taxon>
        <taxon>Endobacterium</taxon>
    </lineage>
</organism>
<dbReference type="AlphaFoldDB" id="A0A6A8A7S7"/>
<dbReference type="Proteomes" id="UP000435138">
    <property type="component" value="Unassembled WGS sequence"/>
</dbReference>
<feature type="region of interest" description="Disordered" evidence="1">
    <location>
        <begin position="102"/>
        <end position="122"/>
    </location>
</feature>
<sequence length="685" mass="73698">MVVAGDRRDRLSSGEGRTALSLCPCRHPHRDCPADMMREGGVVFGKGGLMRTAFVLAAVTALIPAAQAFAGAKAGSLFFPGRDAHICDPIFSKLEDTEQRQTLMAQATPPKQPESSPAEKPADIDEDELATQLKDMLQACSYDGKALAVDAKALSAAPGTDGIQAVNMVMRYTGLPQNFRIMEADVPNAAAIIVLGPDGVPQRVIAYNKGFMQQVAKATDNNDWSSLSIMAHEIGHHLSGHTLVPGGSQPPIELEADKFSGYVLFKMGAKLGDAQKAIATLIPEAASPTHPGRTMRLYAIQAGWMQSCQQQQNGCGETTVAAVQPKPATDETQAEQQKTARTLEQAPPAAAPMTPPVSTELQIAANGVPRASMPKIPGAAEIVIPSIGKDGGSNRPAPVPAALDRIPQLDQTTTPSKFDRFVYDAVGVFDTETKEKLSTLAYQYAAATDVEIVTIVTNDLQGRSADQYALDVMRQMRVGKMDVGNGAVLVVAPEAKQTGAALGPGLLVQYDTVEPLRSYLKSFLTLNDTPRKSLTSGRLIADASYRVMRDTQALEWQIKFNSLQQMLTTAEKARADLQQTNTPYNPNTDPTWRKLLRIDATVVSTKPDMANPALDINEPKTRHVGPALHVRTADGKDAVLYVNQTVPTLMPVPLEDGKRYAFTARDSFLAADAPQFDLISYDQLD</sequence>
<comment type="caution">
    <text evidence="3">The sequence shown here is derived from an EMBL/GenBank/DDBJ whole genome shotgun (WGS) entry which is preliminary data.</text>
</comment>
<reference evidence="3 4" key="1">
    <citation type="submission" date="2019-11" db="EMBL/GenBank/DDBJ databases">
        <title>Genome analysis of Rhizobacterium cereale a novel genus and species isolated from maize roots in North Spain.</title>
        <authorList>
            <person name="Menendez E."/>
            <person name="Flores-Felix J.D."/>
            <person name="Ramirez-Bahena M.-H."/>
            <person name="Igual J.M."/>
            <person name="Garcia-Fraile P."/>
            <person name="Peix A."/>
            <person name="Velazquez E."/>
        </authorList>
    </citation>
    <scope>NUCLEOTIDE SEQUENCE [LARGE SCALE GENOMIC DNA]</scope>
    <source>
        <strain evidence="3 4">RZME27</strain>
    </source>
</reference>
<feature type="domain" description="TPM" evidence="2">
    <location>
        <begin position="422"/>
        <end position="506"/>
    </location>
</feature>
<accession>A0A6A8A7S7</accession>
<name>A0A6A8A7S7_9HYPH</name>
<dbReference type="Gene3D" id="3.10.310.50">
    <property type="match status" value="1"/>
</dbReference>
<evidence type="ECO:0000313" key="3">
    <source>
        <dbReference type="EMBL" id="MQY45700.1"/>
    </source>
</evidence>
<dbReference type="Pfam" id="PF04536">
    <property type="entry name" value="TPM_phosphatase"/>
    <property type="match status" value="1"/>
</dbReference>
<evidence type="ECO:0000256" key="1">
    <source>
        <dbReference type="SAM" id="MobiDB-lite"/>
    </source>
</evidence>
<feature type="region of interest" description="Disordered" evidence="1">
    <location>
        <begin position="323"/>
        <end position="356"/>
    </location>
</feature>
<evidence type="ECO:0000259" key="2">
    <source>
        <dbReference type="Pfam" id="PF04536"/>
    </source>
</evidence>
<protein>
    <recommendedName>
        <fullName evidence="2">TPM domain-containing protein</fullName>
    </recommendedName>
</protein>